<reference evidence="3" key="1">
    <citation type="submission" date="2020-01" db="EMBL/GenBank/DDBJ databases">
        <authorList>
            <person name="Mishra B."/>
        </authorList>
    </citation>
    <scope>NUCLEOTIDE SEQUENCE [LARGE SCALE GENOMIC DNA]</scope>
</reference>
<feature type="region of interest" description="Disordered" evidence="1">
    <location>
        <begin position="465"/>
        <end position="652"/>
    </location>
</feature>
<evidence type="ECO:0000313" key="3">
    <source>
        <dbReference type="EMBL" id="CAA7040581.1"/>
    </source>
</evidence>
<dbReference type="OrthoDB" id="1112949at2759"/>
<feature type="compositionally biased region" description="Basic and acidic residues" evidence="1">
    <location>
        <begin position="548"/>
        <end position="557"/>
    </location>
</feature>
<evidence type="ECO:0000313" key="4">
    <source>
        <dbReference type="Proteomes" id="UP000467841"/>
    </source>
</evidence>
<dbReference type="Proteomes" id="UP000467841">
    <property type="component" value="Unassembled WGS sequence"/>
</dbReference>
<keyword evidence="4" id="KW-1185">Reference proteome</keyword>
<feature type="compositionally biased region" description="Basic and acidic residues" evidence="1">
    <location>
        <begin position="474"/>
        <end position="506"/>
    </location>
</feature>
<accession>A0A6D2JKW2</accession>
<feature type="domain" description="DUF1985" evidence="2">
    <location>
        <begin position="106"/>
        <end position="246"/>
    </location>
</feature>
<dbReference type="PANTHER" id="PTHR48449">
    <property type="entry name" value="DUF1985 DOMAIN-CONTAINING PROTEIN"/>
    <property type="match status" value="1"/>
</dbReference>
<comment type="caution">
    <text evidence="3">The sequence shown here is derived from an EMBL/GenBank/DDBJ whole genome shotgun (WGS) entry which is preliminary data.</text>
</comment>
<name>A0A6D2JKW2_9BRAS</name>
<evidence type="ECO:0000259" key="2">
    <source>
        <dbReference type="Pfam" id="PF09331"/>
    </source>
</evidence>
<organism evidence="3 4">
    <name type="scientific">Microthlaspi erraticum</name>
    <dbReference type="NCBI Taxonomy" id="1685480"/>
    <lineage>
        <taxon>Eukaryota</taxon>
        <taxon>Viridiplantae</taxon>
        <taxon>Streptophyta</taxon>
        <taxon>Embryophyta</taxon>
        <taxon>Tracheophyta</taxon>
        <taxon>Spermatophyta</taxon>
        <taxon>Magnoliopsida</taxon>
        <taxon>eudicotyledons</taxon>
        <taxon>Gunneridae</taxon>
        <taxon>Pentapetalae</taxon>
        <taxon>rosids</taxon>
        <taxon>malvids</taxon>
        <taxon>Brassicales</taxon>
        <taxon>Brassicaceae</taxon>
        <taxon>Coluteocarpeae</taxon>
        <taxon>Microthlaspi</taxon>
    </lineage>
</organism>
<dbReference type="InterPro" id="IPR015410">
    <property type="entry name" value="DUF1985"/>
</dbReference>
<proteinExistence type="predicted"/>
<dbReference type="PANTHER" id="PTHR48449:SF1">
    <property type="entry name" value="DUF1985 DOMAIN-CONTAINING PROTEIN"/>
    <property type="match status" value="1"/>
</dbReference>
<protein>
    <recommendedName>
        <fullName evidence="2">DUF1985 domain-containing protein</fullName>
    </recommendedName>
</protein>
<feature type="region of interest" description="Disordered" evidence="1">
    <location>
        <begin position="379"/>
        <end position="417"/>
    </location>
</feature>
<sequence>MFSPPTVAVEEERQTHYRRRRLFPFLLRSILLMDAVTFPRRLFTEGEEPDYDRSVVYYSKNTALWSQMHTTLEDEWDELENSKLGPLFRFTKLEFNWASKVAQTMLTMQVACKKKYEIWSAVGVQPVRFSLNEFEHITGLNCEYKEALTKPETVNTDEMKEFWRKLGVNEKLGPSVDELLAACQWAGEWSREDRLRLGFLAVYAGFIDARKSSTHTRVALASQVMDLEKFENYPWGRVAFKTLIKSIKKADVSKPFSLEGFAEVVQVWAYYAMPRFGEENGDPRPNNPEPPLLAFNGIRGKRYVIGTMKKQVLFNHMVMVDKADVYPRWDKEIDDEKVDNIIKALLGEFGGGWVWKPADWVREGISVVKKVKFEKSVKSEKSHGKRSLSDEADDDEAISVKRARTSDGSPAEASGAGWKGLEAKIEELFKDFTKKHFEEMSKTQEKIQVLTAQVAVVGRIVKKLSHPQAQDSVKSSEDTAKSNEDSAKANEELEKKNEELEKKNEEKSDEEPDKSDAGEGKTAPPGGTEDTDCTWLRTHIPTDSEEAEEKRQQEEQIKAANVMARGKSERVRKLAFTQKGEFQGNSTARRIILNNPPEIPNSPPKSLKIISKPDEESSSEEITSSEESRIPNKKAPEPKKATGGNEPLGYNPFARPLEERITPMRAFVSGLPGYSAATALEPDKFDYPEWHWWFTLLTGFQWLSDSVRSIVRLPYEVLGHHDDSPPSNATRVV</sequence>
<dbReference type="AlphaFoldDB" id="A0A6D2JKW2"/>
<dbReference type="Pfam" id="PF09331">
    <property type="entry name" value="DUF1985"/>
    <property type="match status" value="1"/>
</dbReference>
<evidence type="ECO:0000256" key="1">
    <source>
        <dbReference type="SAM" id="MobiDB-lite"/>
    </source>
</evidence>
<dbReference type="EMBL" id="CACVBM020001229">
    <property type="protein sequence ID" value="CAA7040581.1"/>
    <property type="molecule type" value="Genomic_DNA"/>
</dbReference>
<gene>
    <name evidence="3" type="ORF">MERR_LOCUS27816</name>
</gene>
<feature type="compositionally biased region" description="Basic and acidic residues" evidence="1">
    <location>
        <begin position="626"/>
        <end position="640"/>
    </location>
</feature>